<comment type="caution">
    <text evidence="5">The sequence shown here is derived from an EMBL/GenBank/DDBJ whole genome shotgun (WGS) entry which is preliminary data.</text>
</comment>
<name>A0A9P0KWK4_ACAOB</name>
<evidence type="ECO:0000313" key="5">
    <source>
        <dbReference type="EMBL" id="CAH1984280.1"/>
    </source>
</evidence>
<dbReference type="OrthoDB" id="6224010at2759"/>
<keyword evidence="6" id="KW-1185">Reference proteome</keyword>
<reference evidence="5" key="1">
    <citation type="submission" date="2022-03" db="EMBL/GenBank/DDBJ databases">
        <authorList>
            <person name="Sayadi A."/>
        </authorList>
    </citation>
    <scope>NUCLEOTIDE SEQUENCE</scope>
</reference>
<proteinExistence type="inferred from homology"/>
<evidence type="ECO:0000256" key="3">
    <source>
        <dbReference type="RuleBase" id="RU364104"/>
    </source>
</evidence>
<keyword evidence="3" id="KW-0496">Mitochondrion</keyword>
<evidence type="ECO:0000256" key="1">
    <source>
        <dbReference type="ARBA" id="ARBA00007347"/>
    </source>
</evidence>
<feature type="region of interest" description="Disordered" evidence="4">
    <location>
        <begin position="1"/>
        <end position="27"/>
    </location>
</feature>
<gene>
    <name evidence="5" type="ORF">ACAOBT_LOCUS16006</name>
</gene>
<organism evidence="5 6">
    <name type="scientific">Acanthoscelides obtectus</name>
    <name type="common">Bean weevil</name>
    <name type="synonym">Bruchus obtectus</name>
    <dbReference type="NCBI Taxonomy" id="200917"/>
    <lineage>
        <taxon>Eukaryota</taxon>
        <taxon>Metazoa</taxon>
        <taxon>Ecdysozoa</taxon>
        <taxon>Arthropoda</taxon>
        <taxon>Hexapoda</taxon>
        <taxon>Insecta</taxon>
        <taxon>Pterygota</taxon>
        <taxon>Neoptera</taxon>
        <taxon>Endopterygota</taxon>
        <taxon>Coleoptera</taxon>
        <taxon>Polyphaga</taxon>
        <taxon>Cucujiformia</taxon>
        <taxon>Chrysomeloidea</taxon>
        <taxon>Chrysomelidae</taxon>
        <taxon>Bruchinae</taxon>
        <taxon>Bruchini</taxon>
        <taxon>Acanthoscelides</taxon>
    </lineage>
</organism>
<sequence length="125" mass="14762">MGEKSHKKSVYDKYVGGPHGLGDPDDKSLRKVEIDVMIPKKMREIAKTEKCFKEVEAFTICCKDSGLLMVWKCREQNSMLKECLTHWYQDEDFRNRCTKEYLEERTEYRRTGVTLKQKQRIGSSM</sequence>
<comment type="similarity">
    <text evidence="1 3">Belongs to the CMC family.</text>
</comment>
<dbReference type="PANTHER" id="PTHR22977">
    <property type="entry name" value="COX ASSEMBLY MITOCHONDRIAL PROTEIN"/>
    <property type="match status" value="1"/>
</dbReference>
<accession>A0A9P0KWK4</accession>
<evidence type="ECO:0000313" key="6">
    <source>
        <dbReference type="Proteomes" id="UP001152888"/>
    </source>
</evidence>
<evidence type="ECO:0000256" key="4">
    <source>
        <dbReference type="SAM" id="MobiDB-lite"/>
    </source>
</evidence>
<evidence type="ECO:0000256" key="2">
    <source>
        <dbReference type="ARBA" id="ARBA00023157"/>
    </source>
</evidence>
<dbReference type="EMBL" id="CAKOFQ010006955">
    <property type="protein sequence ID" value="CAH1984280.1"/>
    <property type="molecule type" value="Genomic_DNA"/>
</dbReference>
<dbReference type="AlphaFoldDB" id="A0A9P0KWK4"/>
<dbReference type="Pfam" id="PF08583">
    <property type="entry name" value="Cmc1"/>
    <property type="match status" value="1"/>
</dbReference>
<dbReference type="InterPro" id="IPR013892">
    <property type="entry name" value="Cyt_c_biogenesis_Cmc1-like"/>
</dbReference>
<comment type="subcellular location">
    <subcellularLocation>
        <location evidence="3">Mitochondrion</location>
    </subcellularLocation>
</comment>
<protein>
    <recommendedName>
        <fullName evidence="3">COX assembly mitochondrial protein</fullName>
    </recommendedName>
</protein>
<dbReference type="PANTHER" id="PTHR22977:SF5">
    <property type="entry name" value="COX ASSEMBLY MITOCHONDRIAL PROTEIN HOMOLOG"/>
    <property type="match status" value="1"/>
</dbReference>
<dbReference type="Proteomes" id="UP001152888">
    <property type="component" value="Unassembled WGS sequence"/>
</dbReference>
<keyword evidence="2" id="KW-1015">Disulfide bond</keyword>
<dbReference type="GO" id="GO:0005739">
    <property type="term" value="C:mitochondrion"/>
    <property type="evidence" value="ECO:0007669"/>
    <property type="project" value="UniProtKB-SubCell"/>
</dbReference>